<feature type="region of interest" description="Disordered" evidence="1">
    <location>
        <begin position="52"/>
        <end position="146"/>
    </location>
</feature>
<evidence type="ECO:0000313" key="3">
    <source>
        <dbReference type="EMBL" id="KAK5991798.1"/>
    </source>
</evidence>
<evidence type="ECO:0000256" key="1">
    <source>
        <dbReference type="SAM" id="MobiDB-lite"/>
    </source>
</evidence>
<name>A0ABR0SI21_9HYPO</name>
<reference evidence="3 4" key="1">
    <citation type="submission" date="2024-01" db="EMBL/GenBank/DDBJ databases">
        <title>Complete genome of Cladobotryum mycophilum ATHUM6906.</title>
        <authorList>
            <person name="Christinaki A.C."/>
            <person name="Myridakis A.I."/>
            <person name="Kouvelis V.N."/>
        </authorList>
    </citation>
    <scope>NUCLEOTIDE SEQUENCE [LARGE SCALE GENOMIC DNA]</scope>
    <source>
        <strain evidence="3 4">ATHUM6906</strain>
    </source>
</reference>
<keyword evidence="2" id="KW-0472">Membrane</keyword>
<comment type="caution">
    <text evidence="3">The sequence shown here is derived from an EMBL/GenBank/DDBJ whole genome shotgun (WGS) entry which is preliminary data.</text>
</comment>
<feature type="compositionally biased region" description="Basic and acidic residues" evidence="1">
    <location>
        <begin position="52"/>
        <end position="61"/>
    </location>
</feature>
<protein>
    <submittedName>
        <fullName evidence="3">Uncharacterized protein</fullName>
    </submittedName>
</protein>
<dbReference type="Proteomes" id="UP001338125">
    <property type="component" value="Unassembled WGS sequence"/>
</dbReference>
<feature type="transmembrane region" description="Helical" evidence="2">
    <location>
        <begin position="6"/>
        <end position="28"/>
    </location>
</feature>
<keyword evidence="2" id="KW-1133">Transmembrane helix</keyword>
<accession>A0ABR0SI21</accession>
<dbReference type="EMBL" id="JAVFKD010000013">
    <property type="protein sequence ID" value="KAK5991798.1"/>
    <property type="molecule type" value="Genomic_DNA"/>
</dbReference>
<evidence type="ECO:0000256" key="2">
    <source>
        <dbReference type="SAM" id="Phobius"/>
    </source>
</evidence>
<proteinExistence type="predicted"/>
<organism evidence="3 4">
    <name type="scientific">Cladobotryum mycophilum</name>
    <dbReference type="NCBI Taxonomy" id="491253"/>
    <lineage>
        <taxon>Eukaryota</taxon>
        <taxon>Fungi</taxon>
        <taxon>Dikarya</taxon>
        <taxon>Ascomycota</taxon>
        <taxon>Pezizomycotina</taxon>
        <taxon>Sordariomycetes</taxon>
        <taxon>Hypocreomycetidae</taxon>
        <taxon>Hypocreales</taxon>
        <taxon>Hypocreaceae</taxon>
        <taxon>Cladobotryum</taxon>
    </lineage>
</organism>
<gene>
    <name evidence="3" type="ORF">PT974_07832</name>
</gene>
<keyword evidence="4" id="KW-1185">Reference proteome</keyword>
<keyword evidence="2" id="KW-0812">Transmembrane</keyword>
<evidence type="ECO:0000313" key="4">
    <source>
        <dbReference type="Proteomes" id="UP001338125"/>
    </source>
</evidence>
<sequence length="187" mass="20653">MDTRATVSIILSGILVPLIILAFLAWFLQHRRRVAKRDSVMLGWDKLFAEIDTPSRDEGDHGSTQSSPPLLEEFPQPPGNHTAKSSRDDGDYESICYSSSPTPKALLRTPSPTPPPSETNIPLQDLKPPAKAYIPRPSAIRSPESHFQAETRTMEKQQGFPQATALSARITVTCVSIIQPKIPPFIQ</sequence>